<keyword evidence="3" id="KW-1185">Reference proteome</keyword>
<dbReference type="EMBL" id="NEDP02004118">
    <property type="protein sequence ID" value="OWF46609.1"/>
    <property type="molecule type" value="Genomic_DNA"/>
</dbReference>
<evidence type="ECO:0000313" key="3">
    <source>
        <dbReference type="Proteomes" id="UP000242188"/>
    </source>
</evidence>
<proteinExistence type="predicted"/>
<dbReference type="Pfam" id="PF12248">
    <property type="entry name" value="Methyltransf_FA"/>
    <property type="match status" value="1"/>
</dbReference>
<dbReference type="SUPFAM" id="SSF53167">
    <property type="entry name" value="Purine and uridine phosphorylases"/>
    <property type="match status" value="1"/>
</dbReference>
<dbReference type="InterPro" id="IPR035994">
    <property type="entry name" value="Nucleoside_phosphorylase_sf"/>
</dbReference>
<dbReference type="InterPro" id="IPR022041">
    <property type="entry name" value="Methyltransf_FA"/>
</dbReference>
<dbReference type="OrthoDB" id="1577640at2759"/>
<feature type="domain" description="Farnesoic acid O-methyl transferase" evidence="1">
    <location>
        <begin position="194"/>
        <end position="316"/>
    </location>
</feature>
<dbReference type="Proteomes" id="UP000242188">
    <property type="component" value="Unassembled WGS sequence"/>
</dbReference>
<evidence type="ECO:0000259" key="1">
    <source>
        <dbReference type="Pfam" id="PF12248"/>
    </source>
</evidence>
<dbReference type="STRING" id="6573.A0A210QD04"/>
<name>A0A210QD04_MIZYE</name>
<dbReference type="AlphaFoldDB" id="A0A210QD04"/>
<reference evidence="2 3" key="1">
    <citation type="journal article" date="2017" name="Nat. Ecol. Evol.">
        <title>Scallop genome provides insights into evolution of bilaterian karyotype and development.</title>
        <authorList>
            <person name="Wang S."/>
            <person name="Zhang J."/>
            <person name="Jiao W."/>
            <person name="Li J."/>
            <person name="Xun X."/>
            <person name="Sun Y."/>
            <person name="Guo X."/>
            <person name="Huan P."/>
            <person name="Dong B."/>
            <person name="Zhang L."/>
            <person name="Hu X."/>
            <person name="Sun X."/>
            <person name="Wang J."/>
            <person name="Zhao C."/>
            <person name="Wang Y."/>
            <person name="Wang D."/>
            <person name="Huang X."/>
            <person name="Wang R."/>
            <person name="Lv J."/>
            <person name="Li Y."/>
            <person name="Zhang Z."/>
            <person name="Liu B."/>
            <person name="Lu W."/>
            <person name="Hui Y."/>
            <person name="Liang J."/>
            <person name="Zhou Z."/>
            <person name="Hou R."/>
            <person name="Li X."/>
            <person name="Liu Y."/>
            <person name="Li H."/>
            <person name="Ning X."/>
            <person name="Lin Y."/>
            <person name="Zhao L."/>
            <person name="Xing Q."/>
            <person name="Dou J."/>
            <person name="Li Y."/>
            <person name="Mao J."/>
            <person name="Guo H."/>
            <person name="Dou H."/>
            <person name="Li T."/>
            <person name="Mu C."/>
            <person name="Jiang W."/>
            <person name="Fu Q."/>
            <person name="Fu X."/>
            <person name="Miao Y."/>
            <person name="Liu J."/>
            <person name="Yu Q."/>
            <person name="Li R."/>
            <person name="Liao H."/>
            <person name="Li X."/>
            <person name="Kong Y."/>
            <person name="Jiang Z."/>
            <person name="Chourrout D."/>
            <person name="Li R."/>
            <person name="Bao Z."/>
        </authorList>
    </citation>
    <scope>NUCLEOTIDE SEQUENCE [LARGE SCALE GENOMIC DNA]</scope>
    <source>
        <strain evidence="2 3">PY_sf001</strain>
    </source>
</reference>
<dbReference type="GO" id="GO:0003824">
    <property type="term" value="F:catalytic activity"/>
    <property type="evidence" value="ECO:0007669"/>
    <property type="project" value="InterPro"/>
</dbReference>
<dbReference type="PANTHER" id="PTHR47705">
    <property type="entry name" value="AGAP000321-PA"/>
    <property type="match status" value="1"/>
</dbReference>
<comment type="caution">
    <text evidence="2">The sequence shown here is derived from an EMBL/GenBank/DDBJ whole genome shotgun (WGS) entry which is preliminary data.</text>
</comment>
<accession>A0A210QD04</accession>
<dbReference type="GO" id="GO:0009116">
    <property type="term" value="P:nucleoside metabolic process"/>
    <property type="evidence" value="ECO:0007669"/>
    <property type="project" value="InterPro"/>
</dbReference>
<gene>
    <name evidence="2" type="ORF">KP79_PYT12781</name>
</gene>
<evidence type="ECO:0000313" key="2">
    <source>
        <dbReference type="EMBL" id="OWF46609.1"/>
    </source>
</evidence>
<sequence length="736" mass="82845">MEEPDISLLKMADSEEIVMTAAKRDGKAIMRLERTFISEIDKSKVHHVAGGSYKGILINKTSAGLVDTGPAEGRLEFLAYLVNEGEHNQSLQDHWTLSFWFRGTEDGLVKKNTYTDYFRELMNPADFPKDYIGFIKKALVLLREYSVIQRVELQVQQTQDHSPEDAIPPIRSFTTVVTPAANSFRFVPEVCINQKSFITFKVKAACDVRVVLSSIYGDVNNKAHEIVIGAEGNTKSYIRESANGPVRAESLTMNIVSEENFRYFWINWAHQHLEVGRGAQYGHGRFLRWHVLPKRQFKVNCLAVATSKSSKGHWEFAELLADYKEEDPEVEAGRIAKRARIREQYMWLARKYRMLHLLEDAFPNVVKIEDLVRKCKIHVSDPLVIALVLAELQERGLIKEVVDGHWMRKHGGGPAHKEDEVKLVKVMPVLSSREQPNIAIVTTLFCEKLAVDAMIENRTTFVKCKTEGESQVYTIGRIGKHRVVSTKLPCTPGDVEASNIAAGNSVTRLLGTFSKVEHVFLVGVGGGVLHQHDPDDPMTTDDLVTLGDVVVSMPSNGTNAMYTKCYTREKVGKEGLQYSPRTWHSHDDTLRRIVKKLNEKNVRGVNPLEHLITSALEQLNEIDSKFQKPSIGVSGVETTEELSERGTTVVCGAIGSVSCLDNDERLRMLFAKSNEIKAFDKDFEAVLESLEGNRNESYLMIRGIADFQYGGRKEWQPYASLVAAVYMKTIILALNE</sequence>
<protein>
    <submittedName>
        <fullName evidence="2">C3 and PZP-like alpha-2-macroglobulin domain-containing protein 8</fullName>
    </submittedName>
</protein>
<dbReference type="PANTHER" id="PTHR47705:SF1">
    <property type="entry name" value="PNP_UDP_1 DOMAIN-CONTAINING PROTEIN"/>
    <property type="match status" value="1"/>
</dbReference>
<dbReference type="Gene3D" id="3.40.50.1580">
    <property type="entry name" value="Nucleoside phosphorylase domain"/>
    <property type="match status" value="1"/>
</dbReference>
<organism evidence="2 3">
    <name type="scientific">Mizuhopecten yessoensis</name>
    <name type="common">Japanese scallop</name>
    <name type="synonym">Patinopecten yessoensis</name>
    <dbReference type="NCBI Taxonomy" id="6573"/>
    <lineage>
        <taxon>Eukaryota</taxon>
        <taxon>Metazoa</taxon>
        <taxon>Spiralia</taxon>
        <taxon>Lophotrochozoa</taxon>
        <taxon>Mollusca</taxon>
        <taxon>Bivalvia</taxon>
        <taxon>Autobranchia</taxon>
        <taxon>Pteriomorphia</taxon>
        <taxon>Pectinida</taxon>
        <taxon>Pectinoidea</taxon>
        <taxon>Pectinidae</taxon>
        <taxon>Mizuhopecten</taxon>
    </lineage>
</organism>